<feature type="transmembrane region" description="Helical" evidence="1">
    <location>
        <begin position="12"/>
        <end position="34"/>
    </location>
</feature>
<accession>A0A3N7JKJ4</accession>
<dbReference type="RefSeq" id="WP_124543241.1">
    <property type="nucleotide sequence ID" value="NZ_QUSW01000009.1"/>
</dbReference>
<comment type="caution">
    <text evidence="2">The sequence shown here is derived from an EMBL/GenBank/DDBJ whole genome shotgun (WGS) entry which is preliminary data.</text>
</comment>
<evidence type="ECO:0000313" key="2">
    <source>
        <dbReference type="EMBL" id="RQP21829.1"/>
    </source>
</evidence>
<organism evidence="2 3">
    <name type="scientific">Piscinibacter terrae</name>
    <dbReference type="NCBI Taxonomy" id="2496871"/>
    <lineage>
        <taxon>Bacteria</taxon>
        <taxon>Pseudomonadati</taxon>
        <taxon>Pseudomonadota</taxon>
        <taxon>Betaproteobacteria</taxon>
        <taxon>Burkholderiales</taxon>
        <taxon>Sphaerotilaceae</taxon>
        <taxon>Piscinibacter</taxon>
    </lineage>
</organism>
<feature type="transmembrane region" description="Helical" evidence="1">
    <location>
        <begin position="132"/>
        <end position="154"/>
    </location>
</feature>
<evidence type="ECO:0000256" key="1">
    <source>
        <dbReference type="SAM" id="Phobius"/>
    </source>
</evidence>
<feature type="transmembrane region" description="Helical" evidence="1">
    <location>
        <begin position="93"/>
        <end position="112"/>
    </location>
</feature>
<keyword evidence="1" id="KW-0472">Membrane</keyword>
<evidence type="ECO:0000313" key="3">
    <source>
        <dbReference type="Proteomes" id="UP000267464"/>
    </source>
</evidence>
<dbReference type="AlphaFoldDB" id="A0A3N7JKJ4"/>
<proteinExistence type="predicted"/>
<protein>
    <submittedName>
        <fullName evidence="2">Uncharacterized protein</fullName>
    </submittedName>
</protein>
<dbReference type="EMBL" id="QUSW01000009">
    <property type="protein sequence ID" value="RQP21829.1"/>
    <property type="molecule type" value="Genomic_DNA"/>
</dbReference>
<keyword evidence="1" id="KW-0812">Transmembrane</keyword>
<keyword evidence="1" id="KW-1133">Transmembrane helix</keyword>
<name>A0A3N7JKJ4_9BURK</name>
<sequence>MNDQPPRLLQRIGALTWTPEFNVVVFAFLINFPWEFMQAPLFEGMDTAPHWEAVKGCIRAALGDALIALIAFWCATLAAHGREWIAAPTRRAITVYLVVGLGITTMIEALAVRGHWMASWTYAASMPVVPGLGVGVVPLLQWLVLPVLVVHFTARQVAGRPR</sequence>
<reference evidence="2 3" key="2">
    <citation type="submission" date="2018-12" db="EMBL/GenBank/DDBJ databases">
        <title>Rhizobacter gummiphilus sp. nov., a rubber-degrading bacterium isolated from the soil of a botanical garden in Japan.</title>
        <authorList>
            <person name="Shunsuke S.S."/>
        </authorList>
    </citation>
    <scope>NUCLEOTIDE SEQUENCE [LARGE SCALE GENOMIC DNA]</scope>
    <source>
        <strain evidence="2 3">S-16</strain>
    </source>
</reference>
<gene>
    <name evidence="2" type="ORF">DZC73_25660</name>
</gene>
<keyword evidence="3" id="KW-1185">Reference proteome</keyword>
<dbReference type="OrthoDB" id="65739at2"/>
<dbReference type="Proteomes" id="UP000267464">
    <property type="component" value="Unassembled WGS sequence"/>
</dbReference>
<feature type="transmembrane region" description="Helical" evidence="1">
    <location>
        <begin position="60"/>
        <end position="81"/>
    </location>
</feature>
<reference evidence="2 3" key="1">
    <citation type="submission" date="2018-08" db="EMBL/GenBank/DDBJ databases">
        <authorList>
            <person name="Khan S.A."/>
            <person name="Jeon C.O."/>
            <person name="Chun B.H."/>
            <person name="Jeong S.E."/>
        </authorList>
    </citation>
    <scope>NUCLEOTIDE SEQUENCE [LARGE SCALE GENOMIC DNA]</scope>
    <source>
        <strain evidence="2 3">S-16</strain>
    </source>
</reference>